<dbReference type="RefSeq" id="WP_039139908.1">
    <property type="nucleotide sequence ID" value="NZ_JSVC01000011.1"/>
</dbReference>
<dbReference type="InterPro" id="IPR050834">
    <property type="entry name" value="Glycosyltransf_2"/>
</dbReference>
<dbReference type="InterPro" id="IPR029044">
    <property type="entry name" value="Nucleotide-diphossugar_trans"/>
</dbReference>
<feature type="domain" description="Glycosyltransferase 2-like" evidence="1">
    <location>
        <begin position="6"/>
        <end position="154"/>
    </location>
</feature>
<dbReference type="CDD" id="cd06433">
    <property type="entry name" value="GT_2_WfgS_like"/>
    <property type="match status" value="1"/>
</dbReference>
<proteinExistence type="predicted"/>
<name>A0A0C1L522_9BACT</name>
<dbReference type="AlphaFoldDB" id="A0A0C1L522"/>
<dbReference type="GO" id="GO:0016740">
    <property type="term" value="F:transferase activity"/>
    <property type="evidence" value="ECO:0007669"/>
    <property type="project" value="UniProtKB-KW"/>
</dbReference>
<accession>A0A0C1L522</accession>
<keyword evidence="2" id="KW-0808">Transferase</keyword>
<dbReference type="EMBL" id="JSVC01000011">
    <property type="protein sequence ID" value="KIC94656.1"/>
    <property type="molecule type" value="Genomic_DNA"/>
</dbReference>
<evidence type="ECO:0000259" key="1">
    <source>
        <dbReference type="Pfam" id="PF00535"/>
    </source>
</evidence>
<evidence type="ECO:0000313" key="2">
    <source>
        <dbReference type="EMBL" id="KIC94656.1"/>
    </source>
</evidence>
<reference evidence="2 3" key="1">
    <citation type="submission" date="2014-11" db="EMBL/GenBank/DDBJ databases">
        <title>Genome sequence of Flavihumibacter solisilvae 3-3.</title>
        <authorList>
            <person name="Zhou G."/>
            <person name="Li M."/>
            <person name="Wang G."/>
        </authorList>
    </citation>
    <scope>NUCLEOTIDE SEQUENCE [LARGE SCALE GENOMIC DNA]</scope>
    <source>
        <strain evidence="2 3">3-3</strain>
    </source>
</reference>
<dbReference type="OrthoDB" id="9788101at2"/>
<evidence type="ECO:0000313" key="3">
    <source>
        <dbReference type="Proteomes" id="UP000031408"/>
    </source>
</evidence>
<dbReference type="InterPro" id="IPR001173">
    <property type="entry name" value="Glyco_trans_2-like"/>
</dbReference>
<gene>
    <name evidence="2" type="ORF">OI18_11265</name>
</gene>
<keyword evidence="3" id="KW-1185">Reference proteome</keyword>
<dbReference type="Pfam" id="PF00535">
    <property type="entry name" value="Glycos_transf_2"/>
    <property type="match status" value="1"/>
</dbReference>
<dbReference type="STRING" id="1349421.OI18_11265"/>
<dbReference type="SUPFAM" id="SSF53448">
    <property type="entry name" value="Nucleotide-diphospho-sugar transferases"/>
    <property type="match status" value="1"/>
</dbReference>
<dbReference type="PANTHER" id="PTHR43685:SF2">
    <property type="entry name" value="GLYCOSYLTRANSFERASE 2-LIKE DOMAIN-CONTAINING PROTEIN"/>
    <property type="match status" value="1"/>
</dbReference>
<comment type="caution">
    <text evidence="2">The sequence shown here is derived from an EMBL/GenBank/DDBJ whole genome shotgun (WGS) entry which is preliminary data.</text>
</comment>
<organism evidence="2 3">
    <name type="scientific">Flavihumibacter solisilvae</name>
    <dbReference type="NCBI Taxonomy" id="1349421"/>
    <lineage>
        <taxon>Bacteria</taxon>
        <taxon>Pseudomonadati</taxon>
        <taxon>Bacteroidota</taxon>
        <taxon>Chitinophagia</taxon>
        <taxon>Chitinophagales</taxon>
        <taxon>Chitinophagaceae</taxon>
        <taxon>Flavihumibacter</taxon>
    </lineage>
</organism>
<sequence length="250" mass="28598">MGSKISIITATYNSSATVRDTLESVKCQTYKSVEHIIVDGLSTDLTLDIVRHFPHVHKIISEKDKGIYDAMNKGIAMCSGDIIGILNSDDIYANSHVLEKVAAAFESESIDALYADLFYVDHADTDKVIRYWKSGKFQPKSFYYGWMPPHPTFFVRKKLYDQFGGFNLSLRSSADYELMLRFLLKNNVPATYLPETIVKMRVGGMSNHNLANRFKANREDRIAWQLNGLEPYFFTIPLKPLRKLGQYIFK</sequence>
<protein>
    <submittedName>
        <fullName evidence="2">Family 2 glycosyl transferase</fullName>
    </submittedName>
</protein>
<dbReference type="Proteomes" id="UP000031408">
    <property type="component" value="Unassembled WGS sequence"/>
</dbReference>
<dbReference type="Gene3D" id="3.90.550.10">
    <property type="entry name" value="Spore Coat Polysaccharide Biosynthesis Protein SpsA, Chain A"/>
    <property type="match status" value="1"/>
</dbReference>
<dbReference type="PANTHER" id="PTHR43685">
    <property type="entry name" value="GLYCOSYLTRANSFERASE"/>
    <property type="match status" value="1"/>
</dbReference>